<comment type="caution">
    <text evidence="1">The sequence shown here is derived from an EMBL/GenBank/DDBJ whole genome shotgun (WGS) entry which is preliminary data.</text>
</comment>
<evidence type="ECO:0000313" key="1">
    <source>
        <dbReference type="EMBL" id="OLU36211.1"/>
    </source>
</evidence>
<sequence>MNEDDKLTRFLRSLIVFLTKEVVNAGGDPTEFDLGFPVYKQNASYKAGEIFRNRESDQPFECLVDYDGSIHPDWYQSVATIWIPYHGKDKDHAYPWAAPSGAHDLYKSGEFMTFTDGEIYKALSDTAFSPTDAPQMWEKQA</sequence>
<dbReference type="EMBL" id="MPJW01000286">
    <property type="protein sequence ID" value="OLU36211.1"/>
    <property type="molecule type" value="Genomic_DNA"/>
</dbReference>
<dbReference type="RefSeq" id="WP_075821141.1">
    <property type="nucleotide sequence ID" value="NZ_CAPNHH010000030.1"/>
</dbReference>
<organism evidence="1 2">
    <name type="scientific">Ileibacterium valens</name>
    <dbReference type="NCBI Taxonomy" id="1862668"/>
    <lineage>
        <taxon>Bacteria</taxon>
        <taxon>Bacillati</taxon>
        <taxon>Bacillota</taxon>
        <taxon>Erysipelotrichia</taxon>
        <taxon>Erysipelotrichales</taxon>
        <taxon>Erysipelotrichaceae</taxon>
        <taxon>Ileibacterium</taxon>
    </lineage>
</organism>
<protein>
    <recommendedName>
        <fullName evidence="3">Chitin-binding type-3 domain-containing protein</fullName>
    </recommendedName>
</protein>
<name>A0A1U7NCH4_9FIRM</name>
<gene>
    <name evidence="1" type="ORF">BO222_12885</name>
</gene>
<evidence type="ECO:0000313" key="2">
    <source>
        <dbReference type="Proteomes" id="UP000186341"/>
    </source>
</evidence>
<reference evidence="1 2" key="1">
    <citation type="submission" date="2016-11" db="EMBL/GenBank/DDBJ databases">
        <title>Description of two novel members of the family Erysipelotrichaceae: Ileibacterium lipovorans gen. nov., sp. nov. and Dubosiella newyorkensis, gen. nov., sp. nov.</title>
        <authorList>
            <person name="Cox L.M."/>
            <person name="Sohn J."/>
            <person name="Tyrrell K.L."/>
            <person name="Citron D.M."/>
            <person name="Lawson P.A."/>
            <person name="Patel N.B."/>
            <person name="Iizumi T."/>
            <person name="Perez-Perez G.I."/>
            <person name="Goldstein E.J."/>
            <person name="Blaser M.J."/>
        </authorList>
    </citation>
    <scope>NUCLEOTIDE SEQUENCE [LARGE SCALE GENOMIC DNA]</scope>
    <source>
        <strain evidence="1 2">NYU-BL-A3</strain>
    </source>
</reference>
<dbReference type="AlphaFoldDB" id="A0A1U7NCH4"/>
<accession>A0A1U7NCH4</accession>
<proteinExistence type="predicted"/>
<keyword evidence="2" id="KW-1185">Reference proteome</keyword>
<dbReference type="Proteomes" id="UP000186341">
    <property type="component" value="Unassembled WGS sequence"/>
</dbReference>
<evidence type="ECO:0008006" key="3">
    <source>
        <dbReference type="Google" id="ProtNLM"/>
    </source>
</evidence>